<evidence type="ECO:0000313" key="3">
    <source>
        <dbReference type="Proteomes" id="UP000076580"/>
    </source>
</evidence>
<keyword evidence="3" id="KW-1185">Reference proteome</keyword>
<reference evidence="2 3" key="1">
    <citation type="journal article" date="2016" name="Sci. Rep.">
        <title>Insights into Adaptations to a Near-Obligate Nematode Endoparasitic Lifestyle from the Finished Genome of Drechmeria coniospora.</title>
        <authorList>
            <person name="Zhang L."/>
            <person name="Zhou Z."/>
            <person name="Guo Q."/>
            <person name="Fokkens L."/>
            <person name="Miskei M."/>
            <person name="Pocsi I."/>
            <person name="Zhang W."/>
            <person name="Chen M."/>
            <person name="Wang L."/>
            <person name="Sun Y."/>
            <person name="Donzelli B.G."/>
            <person name="Gibson D.M."/>
            <person name="Nelson D.R."/>
            <person name="Luo J.G."/>
            <person name="Rep M."/>
            <person name="Liu H."/>
            <person name="Yang S."/>
            <person name="Wang J."/>
            <person name="Krasnoff S.B."/>
            <person name="Xu Y."/>
            <person name="Molnar I."/>
            <person name="Lin M."/>
        </authorList>
    </citation>
    <scope>NUCLEOTIDE SEQUENCE [LARGE SCALE GENOMIC DNA]</scope>
    <source>
        <strain evidence="2 3">ARSEF 6962</strain>
    </source>
</reference>
<evidence type="ECO:0000313" key="2">
    <source>
        <dbReference type="EMBL" id="KYK60770.1"/>
    </source>
</evidence>
<dbReference type="AlphaFoldDB" id="A0A151GUL6"/>
<dbReference type="InParanoid" id="A0A151GUL6"/>
<dbReference type="Proteomes" id="UP000076580">
    <property type="component" value="Chromosome 01"/>
</dbReference>
<gene>
    <name evidence="2" type="ORF">DCS_01908</name>
</gene>
<accession>A0A151GUL6</accession>
<dbReference type="STRING" id="98403.A0A151GUL6"/>
<proteinExistence type="predicted"/>
<feature type="compositionally biased region" description="Acidic residues" evidence="1">
    <location>
        <begin position="361"/>
        <end position="371"/>
    </location>
</feature>
<comment type="caution">
    <text evidence="2">The sequence shown here is derived from an EMBL/GenBank/DDBJ whole genome shotgun (WGS) entry which is preliminary data.</text>
</comment>
<protein>
    <submittedName>
        <fullName evidence="2">Uncharacterized protein</fullName>
    </submittedName>
</protein>
<name>A0A151GUL6_DRECN</name>
<sequence length="464" mass="48358">MKSSIVMGAVAVHQAAAFISMGAGDLAFVPVSQRPQNLLWQEMDACHKVDTRPVKGPNYPCVTQAWILHTCRSNGTSADHLNAHRDCMCGEGSSFFSDAKACSSCKTGYGLQGTAEDPFWHSFYDRLQNSFCKASTLNGDFSVYYNQADPTYHNIAPKGSPENPIDNKFGPHGVVEVSAYYPNAPAVQGPGKFTPVAPKDAASAPPTSGSAPVDGEPCVRAKINVEAGAAPAPVSTAVSVPTPANFTNGTTPNVQINININQYYFFLAGNCTNHFDGPALESYRFTCGPEQVVEKSVTKVETKEQKKMVESLPDAGSCGCLQNLPPQVAENKVVPAPAAPEHEGSPKGPKPSAAVVPPPAADDDEEIEVDVTVDTPKEKEQEPKKVAAHPVAPKESAAPKETAAPQGFKPVVKAGDSQAPTAGPRPGATRDNSTVPVIVSGAGLTGASALSAAVVAGVAALVAM</sequence>
<organism evidence="2 3">
    <name type="scientific">Drechmeria coniospora</name>
    <name type="common">Nematophagous fungus</name>
    <name type="synonym">Meria coniospora</name>
    <dbReference type="NCBI Taxonomy" id="98403"/>
    <lineage>
        <taxon>Eukaryota</taxon>
        <taxon>Fungi</taxon>
        <taxon>Dikarya</taxon>
        <taxon>Ascomycota</taxon>
        <taxon>Pezizomycotina</taxon>
        <taxon>Sordariomycetes</taxon>
        <taxon>Hypocreomycetidae</taxon>
        <taxon>Hypocreales</taxon>
        <taxon>Ophiocordycipitaceae</taxon>
        <taxon>Drechmeria</taxon>
    </lineage>
</organism>
<dbReference type="EMBL" id="LAYC01000001">
    <property type="protein sequence ID" value="KYK60770.1"/>
    <property type="molecule type" value="Genomic_DNA"/>
</dbReference>
<dbReference type="RefSeq" id="XP_040660122.1">
    <property type="nucleotide sequence ID" value="XM_040799239.1"/>
</dbReference>
<feature type="region of interest" description="Disordered" evidence="1">
    <location>
        <begin position="337"/>
        <end position="433"/>
    </location>
</feature>
<feature type="compositionally biased region" description="Basic and acidic residues" evidence="1">
    <location>
        <begin position="375"/>
        <end position="385"/>
    </location>
</feature>
<dbReference type="GeneID" id="63714551"/>
<evidence type="ECO:0000256" key="1">
    <source>
        <dbReference type="SAM" id="MobiDB-lite"/>
    </source>
</evidence>